<keyword evidence="7" id="KW-1185">Reference proteome</keyword>
<dbReference type="EC" id="5.6.2.3" evidence="1"/>
<accession>A0A8H5AVA2</accession>
<sequence>MGIGFFMNSSNLVVQRAMLSTDTPALTMQSYLIRPDEWCRDYDFHGIIQQLVANDVRLTDPTFLVIGLQLKDLVKHFQYLQADDLRMLARFHEVHCTPRTRVQEVLGSIAAHECNARCGSMLVAFRLREDPRRLKPWQPLTAVFDWSHGWCSDAVPQTSLPNTGAVEHTFTGRQDVSKATCTRLNVTVSATESGETSRFAESGIEPCRTHLRTSGESTDHRKRKRPISSVIAPTFEHLRPLTENQLSRITQEWQEQMDPNCFVRRACASCSSLGPSKELIRANSEKLDLCLLRNDALPPNVLPTNYNFLAYDRAILEPTALENRTRKGWMLLCKACHGDLSKGRMPKFALANWLYYGRDRLPDDVRRAFNLISIFEKALICRVRTNSLLCRFTGVEDDSSENHFIHGRRHIKGNIMSTPLDVIRVNSILPPSPSDIADTICALIVSVNPPTKRTIETLKPVLVRKSRIKLLIDFLVQNNPNYRRCESFKGFSAEYLNSLFTGPEDVGVPASVNIGHVPINAAVDSLTEDYTGRLDGLEGLFMENVSYTTGDHSAQSYREMTLKALQRCRDGRPFLQARAGSTPVPDINNPAWLSWAHPDADPFGIGGFHDPRRSRTIGIEQQLKHLLNVQDPFFENDPVLAFDIYNIIRKASVNSSMLFSVPFSAFGRVATQIASLDMLHIAALRERYQRNPNYAPTAEDELAITRVMASIAPLARNIPGTVSQKIKMRNEIRALISQKGSPTLFVTINPSDYHHPIVSVLASRAINSDQVERLQNLTSSDRAKLALKHPVACAQFFDTVMRNFIAIVLGCKRKKKTPGIFGHCDSYYGTVETQGRGSLHCHMLVWLRDHLPPEKLAKRLVESEEYRAALTIWIDSIMESGFVGARDNENHEHTETSDARIQGLEPHPACAREPKIAELPQDQFRLEMREYVDELLRRFNWHVHTGTCWKYLKPGEARAPENCRFGMDGSIHPSTTIDGSDGTVRVRRRHPRMTTYNPTITFLLKCNTDIKFIGSGADAKAFMYYVTDYITKAPLSMHAGLTALSYAIQQAESRGVLQNHPADVSSARRATTIAVNSMLGRQEISHPQVMSYILGGGEHYTNESFQAINWAEIIRYVMKAFPLQQDPLQPVTTSEDVINPQECNEDVQLAISNIGTNLSASSHLLDYIFRPAIEPYDLMGLYRFIASTRRTSLTSRGAAEMNVLPENRIVRFSSEEHPQFYTHTLVLRRNHAIPVLLGPKIARNDGTEQERDVWGRDMCILFRPWRNPLDLKDPDNTWYDAAITALASLNTRDKDIASNMTLISEGKQARDERPRNRRKAHDHAPDMTDIPDLEATTVTDTTNAYALEPPNYSNAQEQIHTSLYLNDMLGQDRLSAIQACYATLTEPDERAERTDHAKQTHQDDDHEQGDIDSIALQKKFMAKAKRRSAAAVDDPNNMISDGNDRRSTHDDITPQADITRLNDTQVLHVRQRMKRQLHQAYSLSDARNISSNAEQMRAFVTVAEHIIEGGPQLIMYIGGQGGTGKSYLIAAIVELFEILGRGNEVRLGAFTGIAASLIGGNTLHSLLSVGMGKSKLITTAKRLVSEWEGVRYFIIDEISMLSAQFLATLSAKLKTARGDNPSQSQRMYGGMNMIFLGDFFQLSPPTQSSLFSYRLVRNPSFLEARNNSGIDAVAGAYLWRQVREVILLKRSIRQDGDFLMAELLEKIRNRKCVGQNNQPIEIKGLSILEHLRRRDLAYVASTTPEVLTEFRDAPIIVGNKDIRDSLNTTLLVAHARRMSAIPVVYFSRDSIKGQKLKGNAAKGLWNLPSRPTKDSLGQLPMFVGMKVMVTENVSVKFKVVNGSEGNITDIRYSTDAGGRRFADVVYVKLHSKGQLVQAPGLDPGIVPIFPTSVSIAFNVRIGDTTAKSFSRLQVPLIPAYSYTDYKSQGRTLTHAIIDIASSQGQGVYVMLSRVKTLRGLLILRWFSQNKILQEMTGELREEVDRLSSLNLDSAQRFYESHPLEAKRAEDLHIKSLEVRSSLAESHNDV</sequence>
<keyword evidence="1" id="KW-0547">Nucleotide-binding</keyword>
<evidence type="ECO:0000313" key="7">
    <source>
        <dbReference type="Proteomes" id="UP000541558"/>
    </source>
</evidence>
<feature type="compositionally biased region" description="Basic and acidic residues" evidence="2">
    <location>
        <begin position="1387"/>
        <end position="1404"/>
    </location>
</feature>
<feature type="domain" description="Helitron helicase-like" evidence="4">
    <location>
        <begin position="634"/>
        <end position="845"/>
    </location>
</feature>
<evidence type="ECO:0000259" key="5">
    <source>
        <dbReference type="Pfam" id="PF20209"/>
    </source>
</evidence>
<dbReference type="EMBL" id="JAACJK010000228">
    <property type="protein sequence ID" value="KAF5311183.1"/>
    <property type="molecule type" value="Genomic_DNA"/>
</dbReference>
<evidence type="ECO:0000259" key="3">
    <source>
        <dbReference type="Pfam" id="PF05970"/>
    </source>
</evidence>
<keyword evidence="1" id="KW-0227">DNA damage</keyword>
<feature type="domain" description="DUF6570" evidence="5">
    <location>
        <begin position="342"/>
        <end position="486"/>
    </location>
</feature>
<evidence type="ECO:0000256" key="1">
    <source>
        <dbReference type="RuleBase" id="RU363044"/>
    </source>
</evidence>
<protein>
    <recommendedName>
        <fullName evidence="1">ATP-dependent DNA helicase</fullName>
        <ecNumber evidence="1">5.6.2.3</ecNumber>
    </recommendedName>
</protein>
<dbReference type="InterPro" id="IPR025476">
    <property type="entry name" value="Helitron_helicase-like"/>
</dbReference>
<keyword evidence="1" id="KW-0067">ATP-binding</keyword>
<comment type="cofactor">
    <cofactor evidence="1">
        <name>Mg(2+)</name>
        <dbReference type="ChEBI" id="CHEBI:18420"/>
    </cofactor>
</comment>
<feature type="region of interest" description="Disordered" evidence="2">
    <location>
        <begin position="1306"/>
        <end position="1330"/>
    </location>
</feature>
<feature type="region of interest" description="Disordered" evidence="2">
    <location>
        <begin position="1387"/>
        <end position="1410"/>
    </location>
</feature>
<dbReference type="Gene3D" id="3.40.50.300">
    <property type="entry name" value="P-loop containing nucleotide triphosphate hydrolases"/>
    <property type="match status" value="1"/>
</dbReference>
<dbReference type="GO" id="GO:0016787">
    <property type="term" value="F:hydrolase activity"/>
    <property type="evidence" value="ECO:0007669"/>
    <property type="project" value="UniProtKB-KW"/>
</dbReference>
<evidence type="ECO:0000256" key="2">
    <source>
        <dbReference type="SAM" id="MobiDB-lite"/>
    </source>
</evidence>
<dbReference type="PANTHER" id="PTHR47642">
    <property type="entry name" value="ATP-DEPENDENT DNA HELICASE"/>
    <property type="match status" value="1"/>
</dbReference>
<dbReference type="InterPro" id="IPR010285">
    <property type="entry name" value="DNA_helicase_pif1-like_DEAD"/>
</dbReference>
<keyword evidence="1" id="KW-0378">Hydrolase</keyword>
<proteinExistence type="inferred from homology"/>
<keyword evidence="1" id="KW-0234">DNA repair</keyword>
<reference evidence="6 7" key="1">
    <citation type="journal article" date="2020" name="ISME J.">
        <title>Uncovering the hidden diversity of litter-decomposition mechanisms in mushroom-forming fungi.</title>
        <authorList>
            <person name="Floudas D."/>
            <person name="Bentzer J."/>
            <person name="Ahren D."/>
            <person name="Johansson T."/>
            <person name="Persson P."/>
            <person name="Tunlid A."/>
        </authorList>
    </citation>
    <scope>NUCLEOTIDE SEQUENCE [LARGE SCALE GENOMIC DNA]</scope>
    <source>
        <strain evidence="6 7">CBS 175.51</strain>
    </source>
</reference>
<dbReference type="GO" id="GO:0005524">
    <property type="term" value="F:ATP binding"/>
    <property type="evidence" value="ECO:0007669"/>
    <property type="project" value="UniProtKB-KW"/>
</dbReference>
<keyword evidence="1" id="KW-0347">Helicase</keyword>
<dbReference type="InterPro" id="IPR046700">
    <property type="entry name" value="DUF6570"/>
</dbReference>
<feature type="compositionally biased region" description="Basic and acidic residues" evidence="2">
    <location>
        <begin position="1442"/>
        <end position="1452"/>
    </location>
</feature>
<feature type="region of interest" description="Disordered" evidence="2">
    <location>
        <begin position="1426"/>
        <end position="1457"/>
    </location>
</feature>
<dbReference type="InterPro" id="IPR051055">
    <property type="entry name" value="PIF1_helicase"/>
</dbReference>
<organism evidence="6 7">
    <name type="scientific">Ephemerocybe angulata</name>
    <dbReference type="NCBI Taxonomy" id="980116"/>
    <lineage>
        <taxon>Eukaryota</taxon>
        <taxon>Fungi</taxon>
        <taxon>Dikarya</taxon>
        <taxon>Basidiomycota</taxon>
        <taxon>Agaricomycotina</taxon>
        <taxon>Agaricomycetes</taxon>
        <taxon>Agaricomycetidae</taxon>
        <taxon>Agaricales</taxon>
        <taxon>Agaricineae</taxon>
        <taxon>Psathyrellaceae</taxon>
        <taxon>Ephemerocybe</taxon>
    </lineage>
</organism>
<comment type="catalytic activity">
    <reaction evidence="1">
        <text>ATP + H2O = ADP + phosphate + H(+)</text>
        <dbReference type="Rhea" id="RHEA:13065"/>
        <dbReference type="ChEBI" id="CHEBI:15377"/>
        <dbReference type="ChEBI" id="CHEBI:15378"/>
        <dbReference type="ChEBI" id="CHEBI:30616"/>
        <dbReference type="ChEBI" id="CHEBI:43474"/>
        <dbReference type="ChEBI" id="CHEBI:456216"/>
        <dbReference type="EC" id="5.6.2.3"/>
    </reaction>
</comment>
<dbReference type="SUPFAM" id="SSF52540">
    <property type="entry name" value="P-loop containing nucleoside triphosphate hydrolases"/>
    <property type="match status" value="2"/>
</dbReference>
<dbReference type="GO" id="GO:0006310">
    <property type="term" value="P:DNA recombination"/>
    <property type="evidence" value="ECO:0007669"/>
    <property type="project" value="UniProtKB-KW"/>
</dbReference>
<comment type="caution">
    <text evidence="6">The sequence shown here is derived from an EMBL/GenBank/DDBJ whole genome shotgun (WGS) entry which is preliminary data.</text>
</comment>
<dbReference type="GO" id="GO:0000723">
    <property type="term" value="P:telomere maintenance"/>
    <property type="evidence" value="ECO:0007669"/>
    <property type="project" value="InterPro"/>
</dbReference>
<keyword evidence="1" id="KW-0233">DNA recombination</keyword>
<dbReference type="Proteomes" id="UP000541558">
    <property type="component" value="Unassembled WGS sequence"/>
</dbReference>
<dbReference type="Pfam" id="PF05970">
    <property type="entry name" value="PIF1"/>
    <property type="match status" value="1"/>
</dbReference>
<dbReference type="OrthoDB" id="432234at2759"/>
<dbReference type="Pfam" id="PF14214">
    <property type="entry name" value="Helitron_like_N"/>
    <property type="match status" value="1"/>
</dbReference>
<dbReference type="GO" id="GO:0043139">
    <property type="term" value="F:5'-3' DNA helicase activity"/>
    <property type="evidence" value="ECO:0007669"/>
    <property type="project" value="UniProtKB-EC"/>
</dbReference>
<evidence type="ECO:0000259" key="4">
    <source>
        <dbReference type="Pfam" id="PF14214"/>
    </source>
</evidence>
<comment type="similarity">
    <text evidence="1">Belongs to the helicase family.</text>
</comment>
<dbReference type="InterPro" id="IPR027417">
    <property type="entry name" value="P-loop_NTPase"/>
</dbReference>
<gene>
    <name evidence="6" type="ORF">D9611_012999</name>
</gene>
<name>A0A8H5AVA2_9AGAR</name>
<dbReference type="Pfam" id="PF20209">
    <property type="entry name" value="DUF6570"/>
    <property type="match status" value="1"/>
</dbReference>
<evidence type="ECO:0000313" key="6">
    <source>
        <dbReference type="EMBL" id="KAF5311183.1"/>
    </source>
</evidence>
<feature type="domain" description="DNA helicase Pif1-like DEAD-box helicase" evidence="3">
    <location>
        <begin position="1492"/>
        <end position="1697"/>
    </location>
</feature>
<dbReference type="GO" id="GO:0006281">
    <property type="term" value="P:DNA repair"/>
    <property type="evidence" value="ECO:0007669"/>
    <property type="project" value="UniProtKB-KW"/>
</dbReference>